<evidence type="ECO:0000313" key="2">
    <source>
        <dbReference type="Proteomes" id="UP000612956"/>
    </source>
</evidence>
<gene>
    <name evidence="1" type="ORF">GCM10011591_00630</name>
</gene>
<reference evidence="1" key="1">
    <citation type="journal article" date="2014" name="Int. J. Syst. Evol. Microbiol.">
        <title>Complete genome sequence of Corynebacterium casei LMG S-19264T (=DSM 44701T), isolated from a smear-ripened cheese.</title>
        <authorList>
            <consortium name="US DOE Joint Genome Institute (JGI-PGF)"/>
            <person name="Walter F."/>
            <person name="Albersmeier A."/>
            <person name="Kalinowski J."/>
            <person name="Ruckert C."/>
        </authorList>
    </citation>
    <scope>NUCLEOTIDE SEQUENCE</scope>
    <source>
        <strain evidence="1">CGMCC 4.7278</strain>
    </source>
</reference>
<keyword evidence="2" id="KW-1185">Reference proteome</keyword>
<reference evidence="1" key="2">
    <citation type="submission" date="2020-09" db="EMBL/GenBank/DDBJ databases">
        <authorList>
            <person name="Sun Q."/>
            <person name="Zhou Y."/>
        </authorList>
    </citation>
    <scope>NUCLEOTIDE SEQUENCE</scope>
    <source>
        <strain evidence="1">CGMCC 4.7278</strain>
    </source>
</reference>
<dbReference type="AlphaFoldDB" id="A0A917Q7V3"/>
<dbReference type="RefSeq" id="WP_188826685.1">
    <property type="nucleotide sequence ID" value="NZ_BMMW01000001.1"/>
</dbReference>
<evidence type="ECO:0000313" key="1">
    <source>
        <dbReference type="EMBL" id="GGK32816.1"/>
    </source>
</evidence>
<comment type="caution">
    <text evidence="1">The sequence shown here is derived from an EMBL/GenBank/DDBJ whole genome shotgun (WGS) entry which is preliminary data.</text>
</comment>
<evidence type="ECO:0008006" key="3">
    <source>
        <dbReference type="Google" id="ProtNLM"/>
    </source>
</evidence>
<organism evidence="1 2">
    <name type="scientific">Nocardia camponoti</name>
    <dbReference type="NCBI Taxonomy" id="1616106"/>
    <lineage>
        <taxon>Bacteria</taxon>
        <taxon>Bacillati</taxon>
        <taxon>Actinomycetota</taxon>
        <taxon>Actinomycetes</taxon>
        <taxon>Mycobacteriales</taxon>
        <taxon>Nocardiaceae</taxon>
        <taxon>Nocardia</taxon>
    </lineage>
</organism>
<protein>
    <recommendedName>
        <fullName evidence="3">HEAT repeat domain-containing protein</fullName>
    </recommendedName>
</protein>
<accession>A0A917Q7V3</accession>
<name>A0A917Q7V3_9NOCA</name>
<proteinExistence type="predicted"/>
<dbReference type="Pfam" id="PF13646">
    <property type="entry name" value="HEAT_2"/>
    <property type="match status" value="1"/>
</dbReference>
<dbReference type="EMBL" id="BMMW01000001">
    <property type="protein sequence ID" value="GGK32816.1"/>
    <property type="molecule type" value="Genomic_DNA"/>
</dbReference>
<sequence length="316" mass="35185">MKSQTRTVRDLAVGDRFRARAAMGWRDAPTVAEVSPDEFRATAWGSKPEMRFCRDTGLELGDIEPAWQAMITSVAVIPDALKAAVDERDRLIQDWFRSNPMATLPTELRGNESRQAAYAIWEADPLHPDLPELGRQFLAQATDRAQSPEARSDAATLLGRYEYPIVIATLIEIAGSTDSPELVVEAAARALGLFWLTEDIVAADVLDQLLPLARAELRRLIPWIEVGRARAWECAGCAVDTQTIDEYYMLQNALWESVSTEGERLLCIGCVEDRLGRTLTAADFTEVDVNRSPGWSRSARLMDRLGLAPIEEVRVE</sequence>
<dbReference type="Proteomes" id="UP000612956">
    <property type="component" value="Unassembled WGS sequence"/>
</dbReference>